<organism evidence="2 3">
    <name type="scientific">Mycena pura</name>
    <dbReference type="NCBI Taxonomy" id="153505"/>
    <lineage>
        <taxon>Eukaryota</taxon>
        <taxon>Fungi</taxon>
        <taxon>Dikarya</taxon>
        <taxon>Basidiomycota</taxon>
        <taxon>Agaricomycotina</taxon>
        <taxon>Agaricomycetes</taxon>
        <taxon>Agaricomycetidae</taxon>
        <taxon>Agaricales</taxon>
        <taxon>Marasmiineae</taxon>
        <taxon>Mycenaceae</taxon>
        <taxon>Mycena</taxon>
    </lineage>
</organism>
<feature type="region of interest" description="Disordered" evidence="1">
    <location>
        <begin position="80"/>
        <end position="102"/>
    </location>
</feature>
<name>A0AAD6Y4I9_9AGAR</name>
<sequence>MPVWGNGRNDGQRRGGSVTWGRQRDRSAAHSQWLGAAKFLPPQAPVGASLAALAPLSPCPVQFVRRRRLVASFNEFVRTPEAAEARSSSQTSTSTSRALQKDNIGMSSPYIGAIAFPRLLQRHQ</sequence>
<reference evidence="2" key="1">
    <citation type="submission" date="2023-03" db="EMBL/GenBank/DDBJ databases">
        <title>Massive genome expansion in bonnet fungi (Mycena s.s.) driven by repeated elements and novel gene families across ecological guilds.</title>
        <authorList>
            <consortium name="Lawrence Berkeley National Laboratory"/>
            <person name="Harder C.B."/>
            <person name="Miyauchi S."/>
            <person name="Viragh M."/>
            <person name="Kuo A."/>
            <person name="Thoen E."/>
            <person name="Andreopoulos B."/>
            <person name="Lu D."/>
            <person name="Skrede I."/>
            <person name="Drula E."/>
            <person name="Henrissat B."/>
            <person name="Morin E."/>
            <person name="Kohler A."/>
            <person name="Barry K."/>
            <person name="LaButti K."/>
            <person name="Morin E."/>
            <person name="Salamov A."/>
            <person name="Lipzen A."/>
            <person name="Mereny Z."/>
            <person name="Hegedus B."/>
            <person name="Baldrian P."/>
            <person name="Stursova M."/>
            <person name="Weitz H."/>
            <person name="Taylor A."/>
            <person name="Grigoriev I.V."/>
            <person name="Nagy L.G."/>
            <person name="Martin F."/>
            <person name="Kauserud H."/>
        </authorList>
    </citation>
    <scope>NUCLEOTIDE SEQUENCE</scope>
    <source>
        <strain evidence="2">9144</strain>
    </source>
</reference>
<comment type="caution">
    <text evidence="2">The sequence shown here is derived from an EMBL/GenBank/DDBJ whole genome shotgun (WGS) entry which is preliminary data.</text>
</comment>
<dbReference type="AlphaFoldDB" id="A0AAD6Y4I9"/>
<proteinExistence type="predicted"/>
<evidence type="ECO:0000313" key="2">
    <source>
        <dbReference type="EMBL" id="KAJ7196261.1"/>
    </source>
</evidence>
<gene>
    <name evidence="2" type="ORF">GGX14DRAFT_403467</name>
</gene>
<accession>A0AAD6Y4I9</accession>
<dbReference type="Proteomes" id="UP001219525">
    <property type="component" value="Unassembled WGS sequence"/>
</dbReference>
<feature type="compositionally biased region" description="Low complexity" evidence="1">
    <location>
        <begin position="87"/>
        <end position="96"/>
    </location>
</feature>
<feature type="region of interest" description="Disordered" evidence="1">
    <location>
        <begin position="1"/>
        <end position="26"/>
    </location>
</feature>
<dbReference type="EMBL" id="JARJCW010000085">
    <property type="protein sequence ID" value="KAJ7196261.1"/>
    <property type="molecule type" value="Genomic_DNA"/>
</dbReference>
<evidence type="ECO:0000256" key="1">
    <source>
        <dbReference type="SAM" id="MobiDB-lite"/>
    </source>
</evidence>
<keyword evidence="3" id="KW-1185">Reference proteome</keyword>
<evidence type="ECO:0000313" key="3">
    <source>
        <dbReference type="Proteomes" id="UP001219525"/>
    </source>
</evidence>
<protein>
    <submittedName>
        <fullName evidence="2">Uncharacterized protein</fullName>
    </submittedName>
</protein>